<proteinExistence type="predicted"/>
<evidence type="ECO:0000313" key="1">
    <source>
        <dbReference type="EMBL" id="CAF1352787.1"/>
    </source>
</evidence>
<dbReference type="Proteomes" id="UP000663877">
    <property type="component" value="Unassembled WGS sequence"/>
</dbReference>
<comment type="caution">
    <text evidence="1">The sequence shown here is derived from an EMBL/GenBank/DDBJ whole genome shotgun (WGS) entry which is preliminary data.</text>
</comment>
<sequence length="140" mass="15490">MPHHLNHPFMDAALVGAVGLGAYELWHHHHYGTWGFGNPNKHQGGGGQGGYGSHEYDFSSITFLFSTITLNKYIYNMHHHHHLNHPFMDAALVGAVGLGAYELWHHHQYGTWGFGNPYNQGGAGGQYGYGDPYGYGGGYY</sequence>
<dbReference type="EMBL" id="CAJNOI010000839">
    <property type="protein sequence ID" value="CAF1352787.1"/>
    <property type="molecule type" value="Genomic_DNA"/>
</dbReference>
<gene>
    <name evidence="1" type="ORF">BJG266_LOCUS35049</name>
    <name evidence="2" type="ORF">QVE165_LOCUS52089</name>
</gene>
<dbReference type="EMBL" id="CAJNOM010001189">
    <property type="protein sequence ID" value="CAF1597140.1"/>
    <property type="molecule type" value="Genomic_DNA"/>
</dbReference>
<dbReference type="Proteomes" id="UP000663832">
    <property type="component" value="Unassembled WGS sequence"/>
</dbReference>
<name>A0A815HKK2_9BILA</name>
<organism evidence="1 4">
    <name type="scientific">Adineta steineri</name>
    <dbReference type="NCBI Taxonomy" id="433720"/>
    <lineage>
        <taxon>Eukaryota</taxon>
        <taxon>Metazoa</taxon>
        <taxon>Spiralia</taxon>
        <taxon>Gnathifera</taxon>
        <taxon>Rotifera</taxon>
        <taxon>Eurotatoria</taxon>
        <taxon>Bdelloidea</taxon>
        <taxon>Adinetida</taxon>
        <taxon>Adinetidae</taxon>
        <taxon>Adineta</taxon>
    </lineage>
</organism>
<reference evidence="1" key="1">
    <citation type="submission" date="2021-02" db="EMBL/GenBank/DDBJ databases">
        <authorList>
            <person name="Nowell W R."/>
        </authorList>
    </citation>
    <scope>NUCLEOTIDE SEQUENCE</scope>
</reference>
<evidence type="ECO:0000313" key="2">
    <source>
        <dbReference type="EMBL" id="CAF1597140.1"/>
    </source>
</evidence>
<dbReference type="AlphaFoldDB" id="A0A815HKK2"/>
<evidence type="ECO:0000313" key="3">
    <source>
        <dbReference type="Proteomes" id="UP000663832"/>
    </source>
</evidence>
<accession>A0A815HKK2</accession>
<evidence type="ECO:0000313" key="4">
    <source>
        <dbReference type="Proteomes" id="UP000663877"/>
    </source>
</evidence>
<keyword evidence="3" id="KW-1185">Reference proteome</keyword>
<protein>
    <submittedName>
        <fullName evidence="1">Uncharacterized protein</fullName>
    </submittedName>
</protein>